<feature type="transmembrane region" description="Helical" evidence="1">
    <location>
        <begin position="6"/>
        <end position="26"/>
    </location>
</feature>
<sequence>MAPITTYFFMFISSVFYVLYDAHLAMEDFTLLTRLTFPYLSTTGHGLAFADFPMSPVMFVSGKRELHERSMQ</sequence>
<keyword evidence="1" id="KW-1133">Transmembrane helix</keyword>
<reference evidence="2 3" key="1">
    <citation type="submission" date="2024-01" db="EMBL/GenBank/DDBJ databases">
        <title>The genomes of 5 underutilized Papilionoideae crops provide insights into root nodulation and disease resistanc.</title>
        <authorList>
            <person name="Yuan L."/>
        </authorList>
    </citation>
    <scope>NUCLEOTIDE SEQUENCE [LARGE SCALE GENOMIC DNA]</scope>
    <source>
        <strain evidence="2">ZHUSHIDOU_FW_LH</strain>
        <tissue evidence="2">Leaf</tissue>
    </source>
</reference>
<keyword evidence="3" id="KW-1185">Reference proteome</keyword>
<comment type="caution">
    <text evidence="2">The sequence shown here is derived from an EMBL/GenBank/DDBJ whole genome shotgun (WGS) entry which is preliminary data.</text>
</comment>
<evidence type="ECO:0000256" key="1">
    <source>
        <dbReference type="SAM" id="Phobius"/>
    </source>
</evidence>
<dbReference type="Proteomes" id="UP001372338">
    <property type="component" value="Unassembled WGS sequence"/>
</dbReference>
<proteinExistence type="predicted"/>
<organism evidence="2 3">
    <name type="scientific">Crotalaria pallida</name>
    <name type="common">Smooth rattlebox</name>
    <name type="synonym">Crotalaria striata</name>
    <dbReference type="NCBI Taxonomy" id="3830"/>
    <lineage>
        <taxon>Eukaryota</taxon>
        <taxon>Viridiplantae</taxon>
        <taxon>Streptophyta</taxon>
        <taxon>Embryophyta</taxon>
        <taxon>Tracheophyta</taxon>
        <taxon>Spermatophyta</taxon>
        <taxon>Magnoliopsida</taxon>
        <taxon>eudicotyledons</taxon>
        <taxon>Gunneridae</taxon>
        <taxon>Pentapetalae</taxon>
        <taxon>rosids</taxon>
        <taxon>fabids</taxon>
        <taxon>Fabales</taxon>
        <taxon>Fabaceae</taxon>
        <taxon>Papilionoideae</taxon>
        <taxon>50 kb inversion clade</taxon>
        <taxon>genistoids sensu lato</taxon>
        <taxon>core genistoids</taxon>
        <taxon>Crotalarieae</taxon>
        <taxon>Crotalaria</taxon>
    </lineage>
</organism>
<evidence type="ECO:0000313" key="3">
    <source>
        <dbReference type="Proteomes" id="UP001372338"/>
    </source>
</evidence>
<dbReference type="EMBL" id="JAYWIO010000004">
    <property type="protein sequence ID" value="KAK7270344.1"/>
    <property type="molecule type" value="Genomic_DNA"/>
</dbReference>
<protein>
    <submittedName>
        <fullName evidence="2">Uncharacterized protein</fullName>
    </submittedName>
</protein>
<name>A0AAN9F620_CROPI</name>
<keyword evidence="1" id="KW-0472">Membrane</keyword>
<accession>A0AAN9F620</accession>
<keyword evidence="1" id="KW-0812">Transmembrane</keyword>
<dbReference type="AlphaFoldDB" id="A0AAN9F620"/>
<gene>
    <name evidence="2" type="ORF">RIF29_23416</name>
</gene>
<evidence type="ECO:0000313" key="2">
    <source>
        <dbReference type="EMBL" id="KAK7270344.1"/>
    </source>
</evidence>